<reference evidence="6" key="1">
    <citation type="submission" date="2023-07" db="EMBL/GenBank/DDBJ databases">
        <title>A chromosome-level genome assembly of Lolium multiflorum.</title>
        <authorList>
            <person name="Chen Y."/>
            <person name="Copetti D."/>
            <person name="Kolliker R."/>
            <person name="Studer B."/>
        </authorList>
    </citation>
    <scope>NUCLEOTIDE SEQUENCE</scope>
    <source>
        <strain evidence="6">02402/16</strain>
        <tissue evidence="6">Leaf</tissue>
    </source>
</reference>
<comment type="caution">
    <text evidence="6">The sequence shown here is derived from an EMBL/GenBank/DDBJ whole genome shotgun (WGS) entry which is preliminary data.</text>
</comment>
<evidence type="ECO:0000256" key="1">
    <source>
        <dbReference type="ARBA" id="ARBA00022723"/>
    </source>
</evidence>
<keyword evidence="3" id="KW-0862">Zinc</keyword>
<dbReference type="PANTHER" id="PTHR31948">
    <property type="entry name" value="ZINC-FINGER HOMEODOMAIN PROTEIN 2"/>
    <property type="match status" value="1"/>
</dbReference>
<dbReference type="EMBL" id="JAUUTY010000004">
    <property type="protein sequence ID" value="KAK1647309.1"/>
    <property type="molecule type" value="Genomic_DNA"/>
</dbReference>
<dbReference type="PROSITE" id="PS51523">
    <property type="entry name" value="ZF_HD_DIMER"/>
    <property type="match status" value="1"/>
</dbReference>
<dbReference type="PANTHER" id="PTHR31948:SF140">
    <property type="entry name" value="ZINC-FINGER HOMEODOMAIN PROTEIN 2"/>
    <property type="match status" value="1"/>
</dbReference>
<dbReference type="GO" id="GO:0008270">
    <property type="term" value="F:zinc ion binding"/>
    <property type="evidence" value="ECO:0007669"/>
    <property type="project" value="UniProtKB-KW"/>
</dbReference>
<gene>
    <name evidence="6" type="ORF">QYE76_065114</name>
</gene>
<sequence>MGTQQDLAKALANGVAAEPNDDGVLYMQCQRNYAARLGLHVVDGCCRFTASGREGDALLICVACKCHRNFHKRVVDRRWGEYSDESDSPASPTPPAAGDRC</sequence>
<evidence type="ECO:0000256" key="4">
    <source>
        <dbReference type="SAM" id="MobiDB-lite"/>
    </source>
</evidence>
<evidence type="ECO:0000259" key="5">
    <source>
        <dbReference type="PROSITE" id="PS51523"/>
    </source>
</evidence>
<dbReference type="GO" id="GO:0003700">
    <property type="term" value="F:DNA-binding transcription factor activity"/>
    <property type="evidence" value="ECO:0007669"/>
    <property type="project" value="TreeGrafter"/>
</dbReference>
<dbReference type="InterPro" id="IPR006456">
    <property type="entry name" value="ZF_HD_homeobox_Cys/His_dimer"/>
</dbReference>
<evidence type="ECO:0000313" key="7">
    <source>
        <dbReference type="Proteomes" id="UP001231189"/>
    </source>
</evidence>
<protein>
    <recommendedName>
        <fullName evidence="5">ZF-HD dimerization-type domain-containing protein</fullName>
    </recommendedName>
</protein>
<accession>A0AAD8S870</accession>
<keyword evidence="7" id="KW-1185">Reference proteome</keyword>
<dbReference type="AlphaFoldDB" id="A0AAD8S870"/>
<dbReference type="Proteomes" id="UP001231189">
    <property type="component" value="Unassembled WGS sequence"/>
</dbReference>
<name>A0AAD8S870_LOLMU</name>
<feature type="domain" description="ZF-HD dimerization-type" evidence="5">
    <location>
        <begin position="26"/>
        <end position="74"/>
    </location>
</feature>
<proteinExistence type="predicted"/>
<keyword evidence="1" id="KW-0479">Metal-binding</keyword>
<evidence type="ECO:0000256" key="2">
    <source>
        <dbReference type="ARBA" id="ARBA00022771"/>
    </source>
</evidence>
<evidence type="ECO:0000313" key="6">
    <source>
        <dbReference type="EMBL" id="KAK1647309.1"/>
    </source>
</evidence>
<dbReference type="Pfam" id="PF04770">
    <property type="entry name" value="ZF-HD_dimer"/>
    <property type="match status" value="1"/>
</dbReference>
<dbReference type="GO" id="GO:0005634">
    <property type="term" value="C:nucleus"/>
    <property type="evidence" value="ECO:0007669"/>
    <property type="project" value="TreeGrafter"/>
</dbReference>
<dbReference type="NCBIfam" id="TIGR01566">
    <property type="entry name" value="ZF_HD_prot_N"/>
    <property type="match status" value="1"/>
</dbReference>
<organism evidence="6 7">
    <name type="scientific">Lolium multiflorum</name>
    <name type="common">Italian ryegrass</name>
    <name type="synonym">Lolium perenne subsp. multiflorum</name>
    <dbReference type="NCBI Taxonomy" id="4521"/>
    <lineage>
        <taxon>Eukaryota</taxon>
        <taxon>Viridiplantae</taxon>
        <taxon>Streptophyta</taxon>
        <taxon>Embryophyta</taxon>
        <taxon>Tracheophyta</taxon>
        <taxon>Spermatophyta</taxon>
        <taxon>Magnoliopsida</taxon>
        <taxon>Liliopsida</taxon>
        <taxon>Poales</taxon>
        <taxon>Poaceae</taxon>
        <taxon>BOP clade</taxon>
        <taxon>Pooideae</taxon>
        <taxon>Poodae</taxon>
        <taxon>Poeae</taxon>
        <taxon>Poeae Chloroplast Group 2 (Poeae type)</taxon>
        <taxon>Loliodinae</taxon>
        <taxon>Loliinae</taxon>
        <taxon>Lolium</taxon>
    </lineage>
</organism>
<dbReference type="GO" id="GO:0050793">
    <property type="term" value="P:regulation of developmental process"/>
    <property type="evidence" value="ECO:0007669"/>
    <property type="project" value="TreeGrafter"/>
</dbReference>
<dbReference type="GO" id="GO:0000976">
    <property type="term" value="F:transcription cis-regulatory region binding"/>
    <property type="evidence" value="ECO:0007669"/>
    <property type="project" value="TreeGrafter"/>
</dbReference>
<evidence type="ECO:0000256" key="3">
    <source>
        <dbReference type="ARBA" id="ARBA00022833"/>
    </source>
</evidence>
<keyword evidence="2" id="KW-0863">Zinc-finger</keyword>
<feature type="region of interest" description="Disordered" evidence="4">
    <location>
        <begin position="80"/>
        <end position="101"/>
    </location>
</feature>